<dbReference type="AlphaFoldDB" id="A0A381LGU7"/>
<feature type="compositionally biased region" description="Low complexity" evidence="1">
    <location>
        <begin position="175"/>
        <end position="186"/>
    </location>
</feature>
<dbReference type="OrthoDB" id="3596672at2759"/>
<feature type="region of interest" description="Disordered" evidence="1">
    <location>
        <begin position="136"/>
        <end position="217"/>
    </location>
</feature>
<evidence type="ECO:0000313" key="2">
    <source>
        <dbReference type="EMBL" id="SUZ12722.1"/>
    </source>
</evidence>
<proteinExistence type="predicted"/>
<dbReference type="EMBL" id="UIGY01000202">
    <property type="protein sequence ID" value="SUZ12722.1"/>
    <property type="molecule type" value="Genomic_DNA"/>
</dbReference>
<organism evidence="2">
    <name type="scientific">Blumeria graminis f. sp. tritici 96224</name>
    <dbReference type="NCBI Taxonomy" id="1268274"/>
    <lineage>
        <taxon>Eukaryota</taxon>
        <taxon>Fungi</taxon>
        <taxon>Dikarya</taxon>
        <taxon>Ascomycota</taxon>
        <taxon>Pezizomycotina</taxon>
        <taxon>Leotiomycetes</taxon>
        <taxon>Erysiphales</taxon>
        <taxon>Erysiphaceae</taxon>
        <taxon>Blumeria</taxon>
    </lineage>
</organism>
<evidence type="ECO:0000256" key="1">
    <source>
        <dbReference type="SAM" id="MobiDB-lite"/>
    </source>
</evidence>
<reference evidence="2" key="1">
    <citation type="submission" date="2018-07" db="EMBL/GenBank/DDBJ databases">
        <authorList>
            <person name="Quirk P.G."/>
            <person name="Krulwich T.A."/>
        </authorList>
    </citation>
    <scope>NUCLEOTIDE SEQUENCE</scope>
    <source>
        <strain evidence="2">96224</strain>
    </source>
</reference>
<sequence>MRNKSEKWHRMTEPIHRLSRRWLHILAPRTSKASSIPAALHAGWEIGRSNPATTGRPCSTKTVSAASTQKLRCRQLTPSPRNSTRKSSRDNTTIPLSGPNQKALKCKAENTDKKWVKKHSKRDSKFSCVFEPSKKEETKLANTHQSKVGGRSREEEKQSISGASSLTSPYQPCLPHTISSPSLNSSPPTPNPPPHSSHGTSRSPSRRKKKLMTSSKSSGIDSCTAIAELEASYDDKATCKLGEDSNILQQSIQAMQEQEFRIAQAWLEAEKERKLSLSTEQDTFSVGLNRWCFDKNKTWLDSSEAQDMKSRNLDTSCHNVGAVNNWNSHKKMGPSSGRQSADGIRKSSRIQTDWRTKIKTKANESNECDVEYRPSLDESRESSTHKRSTGSAWFTNEVKGWMNRRASAF</sequence>
<feature type="region of interest" description="Disordered" evidence="1">
    <location>
        <begin position="324"/>
        <end position="389"/>
    </location>
</feature>
<feature type="compositionally biased region" description="Polar residues" evidence="1">
    <location>
        <begin position="159"/>
        <end position="170"/>
    </location>
</feature>
<feature type="compositionally biased region" description="Polar residues" evidence="1">
    <location>
        <begin position="90"/>
        <end position="100"/>
    </location>
</feature>
<feature type="region of interest" description="Disordered" evidence="1">
    <location>
        <begin position="48"/>
        <end position="118"/>
    </location>
</feature>
<protein>
    <submittedName>
        <fullName evidence="2">Bgt-1539</fullName>
    </submittedName>
</protein>
<feature type="compositionally biased region" description="Polar residues" evidence="1">
    <location>
        <begin position="50"/>
        <end position="82"/>
    </location>
</feature>
<gene>
    <name evidence="2" type="ORF">BGT96224V2_LOCUS5849</name>
</gene>
<feature type="compositionally biased region" description="Basic and acidic residues" evidence="1">
    <location>
        <begin position="352"/>
        <end position="384"/>
    </location>
</feature>
<accession>A0A381LGU7</accession>
<name>A0A381LGU7_BLUGR</name>